<reference evidence="1 2" key="1">
    <citation type="submission" date="2020-08" db="EMBL/GenBank/DDBJ databases">
        <title>Acidobacteriota in marine sediments use diverse sulfur dissimilation pathways.</title>
        <authorList>
            <person name="Wasmund K."/>
        </authorList>
    </citation>
    <scope>NUCLEOTIDE SEQUENCE [LARGE SCALE GENOMIC DNA]</scope>
    <source>
        <strain evidence="1">MAG AM4</strain>
    </source>
</reference>
<dbReference type="Proteomes" id="UP000648239">
    <property type="component" value="Unassembled WGS sequence"/>
</dbReference>
<evidence type="ECO:0000313" key="2">
    <source>
        <dbReference type="Proteomes" id="UP000648239"/>
    </source>
</evidence>
<accession>A0A8J6XZ79</accession>
<dbReference type="InterPro" id="IPR006311">
    <property type="entry name" value="TAT_signal"/>
</dbReference>
<dbReference type="AlphaFoldDB" id="A0A8J6XZ79"/>
<organism evidence="1 2">
    <name type="scientific">Candidatus Polarisedimenticola svalbardensis</name>
    <dbReference type="NCBI Taxonomy" id="2886004"/>
    <lineage>
        <taxon>Bacteria</taxon>
        <taxon>Pseudomonadati</taxon>
        <taxon>Acidobacteriota</taxon>
        <taxon>Candidatus Polarisedimenticolia</taxon>
        <taxon>Candidatus Polarisedimenticolales</taxon>
        <taxon>Candidatus Polarisedimenticolaceae</taxon>
        <taxon>Candidatus Polarisedimenticola</taxon>
    </lineage>
</organism>
<comment type="caution">
    <text evidence="1">The sequence shown here is derived from an EMBL/GenBank/DDBJ whole genome shotgun (WGS) entry which is preliminary data.</text>
</comment>
<proteinExistence type="predicted"/>
<dbReference type="Pfam" id="PF07394">
    <property type="entry name" value="DUF1501"/>
    <property type="match status" value="1"/>
</dbReference>
<gene>
    <name evidence="1" type="ORF">IFK94_08215</name>
</gene>
<dbReference type="PROSITE" id="PS51318">
    <property type="entry name" value="TAT"/>
    <property type="match status" value="1"/>
</dbReference>
<dbReference type="InterPro" id="IPR010869">
    <property type="entry name" value="DUF1501"/>
</dbReference>
<sequence>MKRLLHADHSRRTFLRGAGLTLAGFGLQSLFPTPFLRHAMAAAGDAKFMFIFLRGGNDGLNAVIPHGDADYNTTNRPTLYIAPGDAVDLGNGFASLHPVLSDLMAPFNAGDLAILHRVGYENSSHSHFDGQRVWENGDPAQKQLFEGWLYRTIQQTALDQGVDLPVMSVQGVQPTILRGDTSYVNVANPDTFDYLHSDPKRSKYADAWRGLYQDLSGLEPYRPLLQDAGLKMVDTLDEYRSWDQLNWDPKDPNTGWSLFPVSDLTNPDDPSGPNGKKFATNSYGFFRSLKVATLALLEDAGSANNGTRITGLELGSFDTHTNQGSQNGTQPNLLNWLGYGLKSVRVALSGAATDPRNYQSVWNNTVVATMSEFGRTSKENGSFGTDHANGSCMFVEGGNVNGGLYNLDGSTWPAGTMFAINGRYVSPRTDYRSIFWEIMRDHMGVAPGSLETVFPGYTAAGLAAQEPGIIQI</sequence>
<name>A0A8J6XZ79_9BACT</name>
<protein>
    <submittedName>
        <fullName evidence="1">DUF1501 domain-containing protein</fullName>
    </submittedName>
</protein>
<dbReference type="EMBL" id="JACXWD010000022">
    <property type="protein sequence ID" value="MBD3868095.1"/>
    <property type="molecule type" value="Genomic_DNA"/>
</dbReference>
<evidence type="ECO:0000313" key="1">
    <source>
        <dbReference type="EMBL" id="MBD3868095.1"/>
    </source>
</evidence>